<evidence type="ECO:0000313" key="4">
    <source>
        <dbReference type="EMBL" id="MCA1857695.1"/>
    </source>
</evidence>
<comment type="caution">
    <text evidence="4">The sequence shown here is derived from an EMBL/GenBank/DDBJ whole genome shotgun (WGS) entry which is preliminary data.</text>
</comment>
<sequence length="344" mass="36543">MKWIRRTMYLLIALACVLGILVFWTALRSERPAGFELVQATGADGHAFTVGVWYPTTARPQPTTWLGLRMMRVAREGPVAGRDLPLVVISHGNAGGPGSHADLALALADAGYVVAAPMHAGDNYQDQGAAGTVPWLGARNRELRSTVDYMLGQWKGRASIDPARIGAYGFSAGGITVLTALGARPDLGRIAQHCASTPEFICGLFREGGSPLLDPALAVKGNTFVPDPRIKAAVVAAPGLGFLMRPEALDAVGAPVQLWSAELDTHVPYATNTGVVRASLGPRAEFHAVPGAAHFSFLVPCGVLAPPLLCADPGDFDREAFHKRMHTSVLAFFEKHLRDHPPPA</sequence>
<dbReference type="EMBL" id="JAHYBX010000008">
    <property type="protein sequence ID" value="MCA1857695.1"/>
    <property type="molecule type" value="Genomic_DNA"/>
</dbReference>
<dbReference type="RefSeq" id="WP_225239890.1">
    <property type="nucleotide sequence ID" value="NZ_JAHYBX010000008.1"/>
</dbReference>
<dbReference type="InterPro" id="IPR029058">
    <property type="entry name" value="AB_hydrolase_fold"/>
</dbReference>
<organism evidence="4 5">
    <name type="scientific">Massilia hydrophila</name>
    <dbReference type="NCBI Taxonomy" id="3044279"/>
    <lineage>
        <taxon>Bacteria</taxon>
        <taxon>Pseudomonadati</taxon>
        <taxon>Pseudomonadota</taxon>
        <taxon>Betaproteobacteria</taxon>
        <taxon>Burkholderiales</taxon>
        <taxon>Oxalobacteraceae</taxon>
        <taxon>Telluria group</taxon>
        <taxon>Massilia</taxon>
    </lineage>
</organism>
<reference evidence="4 5" key="1">
    <citation type="submission" date="2021-07" db="EMBL/GenBank/DDBJ databases">
        <title>Characterization of Violacein-producing bacteria and related species.</title>
        <authorList>
            <person name="Wilson H.S."/>
            <person name="De Leon M.E."/>
        </authorList>
    </citation>
    <scope>NUCLEOTIDE SEQUENCE [LARGE SCALE GENOMIC DNA]</scope>
    <source>
        <strain evidence="4 5">HSC-2F05</strain>
    </source>
</reference>
<keyword evidence="3" id="KW-0443">Lipid metabolism</keyword>
<dbReference type="Proteomes" id="UP001198602">
    <property type="component" value="Unassembled WGS sequence"/>
</dbReference>
<keyword evidence="5" id="KW-1185">Reference proteome</keyword>
<dbReference type="SUPFAM" id="SSF53474">
    <property type="entry name" value="alpha/beta-Hydrolases"/>
    <property type="match status" value="1"/>
</dbReference>
<evidence type="ECO:0000256" key="3">
    <source>
        <dbReference type="ARBA" id="ARBA00023098"/>
    </source>
</evidence>
<dbReference type="PANTHER" id="PTHR10272">
    <property type="entry name" value="PLATELET-ACTIVATING FACTOR ACETYLHYDROLASE"/>
    <property type="match status" value="1"/>
</dbReference>
<keyword evidence="1 4" id="KW-0378">Hydrolase</keyword>
<dbReference type="Gene3D" id="3.40.50.1820">
    <property type="entry name" value="alpha/beta hydrolase"/>
    <property type="match status" value="1"/>
</dbReference>
<dbReference type="InterPro" id="IPR016986">
    <property type="entry name" value="UCP031982_abhydr"/>
</dbReference>
<gene>
    <name evidence="4" type="ORF">LE190_17405</name>
</gene>
<name>A0ABS7YDA9_9BURK</name>
<proteinExistence type="predicted"/>
<dbReference type="PANTHER" id="PTHR10272:SF0">
    <property type="entry name" value="PLATELET-ACTIVATING FACTOR ACETYLHYDROLASE"/>
    <property type="match status" value="1"/>
</dbReference>
<protein>
    <submittedName>
        <fullName evidence="4">Dienelactone hydrolase</fullName>
    </submittedName>
</protein>
<evidence type="ECO:0000313" key="5">
    <source>
        <dbReference type="Proteomes" id="UP001198602"/>
    </source>
</evidence>
<dbReference type="GO" id="GO:0016787">
    <property type="term" value="F:hydrolase activity"/>
    <property type="evidence" value="ECO:0007669"/>
    <property type="project" value="UniProtKB-KW"/>
</dbReference>
<dbReference type="PIRSF" id="PIRSF031982">
    <property type="entry name" value="UCP031982_abhydr"/>
    <property type="match status" value="1"/>
</dbReference>
<evidence type="ECO:0000256" key="1">
    <source>
        <dbReference type="ARBA" id="ARBA00022801"/>
    </source>
</evidence>
<accession>A0ABS7YDA9</accession>
<keyword evidence="2" id="KW-0442">Lipid degradation</keyword>
<evidence type="ECO:0000256" key="2">
    <source>
        <dbReference type="ARBA" id="ARBA00022963"/>
    </source>
</evidence>